<dbReference type="AlphaFoldDB" id="A0A7J8SLB6"/>
<accession>A0A7J8SLB6</accession>
<comment type="caution">
    <text evidence="1">The sequence shown here is derived from an EMBL/GenBank/DDBJ whole genome shotgun (WGS) entry which is preliminary data.</text>
</comment>
<proteinExistence type="predicted"/>
<keyword evidence="2" id="KW-1185">Reference proteome</keyword>
<dbReference type="EMBL" id="JABFAC010000010">
    <property type="protein sequence ID" value="MBA0626861.1"/>
    <property type="molecule type" value="Genomic_DNA"/>
</dbReference>
<name>A0A7J8SLB6_GOSDV</name>
<sequence length="79" mass="9060">DKFGGFARRPSLIGSTICYYKFDEFTTENDTMVKEHIHKLMGFFAEAEDNRAKLDVNNQIEIECKSLTKSLLVLEPLTT</sequence>
<evidence type="ECO:0000313" key="2">
    <source>
        <dbReference type="Proteomes" id="UP000593561"/>
    </source>
</evidence>
<gene>
    <name evidence="1" type="ORF">Godav_004447</name>
</gene>
<reference evidence="1 2" key="1">
    <citation type="journal article" date="2019" name="Genome Biol. Evol.">
        <title>Insights into the evolution of the New World diploid cottons (Gossypium, subgenus Houzingenia) based on genome sequencing.</title>
        <authorList>
            <person name="Grover C.E."/>
            <person name="Arick M.A. 2nd"/>
            <person name="Thrash A."/>
            <person name="Conover J.L."/>
            <person name="Sanders W.S."/>
            <person name="Peterson D.G."/>
            <person name="Frelichowski J.E."/>
            <person name="Scheffler J.A."/>
            <person name="Scheffler B.E."/>
            <person name="Wendel J.F."/>
        </authorList>
    </citation>
    <scope>NUCLEOTIDE SEQUENCE [LARGE SCALE GENOMIC DNA]</scope>
    <source>
        <strain evidence="1">27</strain>
        <tissue evidence="1">Leaf</tissue>
    </source>
</reference>
<evidence type="ECO:0000313" key="1">
    <source>
        <dbReference type="EMBL" id="MBA0626861.1"/>
    </source>
</evidence>
<organism evidence="1 2">
    <name type="scientific">Gossypium davidsonii</name>
    <name type="common">Davidson's cotton</name>
    <name type="synonym">Gossypium klotzschianum subsp. davidsonii</name>
    <dbReference type="NCBI Taxonomy" id="34287"/>
    <lineage>
        <taxon>Eukaryota</taxon>
        <taxon>Viridiplantae</taxon>
        <taxon>Streptophyta</taxon>
        <taxon>Embryophyta</taxon>
        <taxon>Tracheophyta</taxon>
        <taxon>Spermatophyta</taxon>
        <taxon>Magnoliopsida</taxon>
        <taxon>eudicotyledons</taxon>
        <taxon>Gunneridae</taxon>
        <taxon>Pentapetalae</taxon>
        <taxon>rosids</taxon>
        <taxon>malvids</taxon>
        <taxon>Malvales</taxon>
        <taxon>Malvaceae</taxon>
        <taxon>Malvoideae</taxon>
        <taxon>Gossypium</taxon>
    </lineage>
</organism>
<protein>
    <submittedName>
        <fullName evidence="1">Uncharacterized protein</fullName>
    </submittedName>
</protein>
<dbReference type="Proteomes" id="UP000593561">
    <property type="component" value="Unassembled WGS sequence"/>
</dbReference>
<feature type="non-terminal residue" evidence="1">
    <location>
        <position position="1"/>
    </location>
</feature>